<feature type="region of interest" description="Disordered" evidence="1">
    <location>
        <begin position="93"/>
        <end position="129"/>
    </location>
</feature>
<proteinExistence type="predicted"/>
<evidence type="ECO:0000313" key="4">
    <source>
        <dbReference type="Proteomes" id="UP000663203"/>
    </source>
</evidence>
<keyword evidence="4" id="KW-1185">Reference proteome</keyword>
<name>A0A8A2VBX3_9EURY</name>
<feature type="transmembrane region" description="Helical" evidence="2">
    <location>
        <begin position="396"/>
        <end position="414"/>
    </location>
</feature>
<sequence>MNRRKLLLILGLLVLVGSYLVAAGVVDPTDEPAESETIDSERLVQPEANGSYIWPYTSRARSIDGRTLAINFVVHGSDERVRRALVDEAELEWQPAETETDGEAAPENETNETNETNRTGFENRTRSNDWDDAHGSIRYTYVDTGPHGGDGRWIKESYQLHRGTYMGSRIHIRAYTTDHDDWTAIQAHREYWDWFRLRHTVTDIQDSRNTLEAEFLDEPYVDEVRREYHGTHKGWNDGWLSVVELVPAIAIVLVGGVASLLSTDTSRELWRSARRLIRWAYRNVRGFVLATALAGLVLGVRSAALAAEAAITSITPQAFVVVLYPLLVIGLPVTTILLTRPLEGASRFVRVRRVASWLGAPLEPQPAFAFTAVGVGTGFILDFVGLGVTALPVELLLHRVGLVVALGIVAAGSARNDAEGAGLLALGLVGWCIGLAMPLLGYL</sequence>
<feature type="transmembrane region" description="Helical" evidence="2">
    <location>
        <begin position="239"/>
        <end position="263"/>
    </location>
</feature>
<evidence type="ECO:0000313" key="3">
    <source>
        <dbReference type="EMBL" id="QSW98217.1"/>
    </source>
</evidence>
<feature type="transmembrane region" description="Helical" evidence="2">
    <location>
        <begin position="318"/>
        <end position="338"/>
    </location>
</feature>
<accession>A0A8A2VBX3</accession>
<keyword evidence="2" id="KW-1133">Transmembrane helix</keyword>
<keyword evidence="2" id="KW-0472">Membrane</keyword>
<feature type="transmembrane region" description="Helical" evidence="2">
    <location>
        <begin position="284"/>
        <end position="306"/>
    </location>
</feature>
<gene>
    <name evidence="3" type="ORF">J0X25_12470</name>
</gene>
<organism evidence="3 4">
    <name type="scientific">Haloterrigena alkaliphila</name>
    <dbReference type="NCBI Taxonomy" id="2816475"/>
    <lineage>
        <taxon>Archaea</taxon>
        <taxon>Methanobacteriati</taxon>
        <taxon>Methanobacteriota</taxon>
        <taxon>Stenosarchaea group</taxon>
        <taxon>Halobacteria</taxon>
        <taxon>Halobacteriales</taxon>
        <taxon>Natrialbaceae</taxon>
        <taxon>Haloterrigena</taxon>
    </lineage>
</organism>
<protein>
    <submittedName>
        <fullName evidence="3">Uncharacterized protein</fullName>
    </submittedName>
</protein>
<dbReference type="AlphaFoldDB" id="A0A8A2VBX3"/>
<dbReference type="Proteomes" id="UP000663203">
    <property type="component" value="Chromosome"/>
</dbReference>
<keyword evidence="2" id="KW-0812">Transmembrane</keyword>
<dbReference type="GeneID" id="63188133"/>
<feature type="transmembrane region" description="Helical" evidence="2">
    <location>
        <begin position="421"/>
        <end position="442"/>
    </location>
</feature>
<feature type="compositionally biased region" description="Acidic residues" evidence="1">
    <location>
        <begin position="98"/>
        <end position="112"/>
    </location>
</feature>
<dbReference type="RefSeq" id="WP_207287827.1">
    <property type="nucleotide sequence ID" value="NZ_CP071462.1"/>
</dbReference>
<evidence type="ECO:0000256" key="1">
    <source>
        <dbReference type="SAM" id="MobiDB-lite"/>
    </source>
</evidence>
<reference evidence="3 4" key="1">
    <citation type="submission" date="2021-03" db="EMBL/GenBank/DDBJ databases">
        <title>Haloterrigena longa sp. nov. and Haloterrigena limicola sp. nov., extremely halophilic archaea isolated from a salt lake.</title>
        <authorList>
            <person name="Henglin C."/>
        </authorList>
    </citation>
    <scope>NUCLEOTIDE SEQUENCE [LARGE SCALE GENOMIC DNA]</scope>
    <source>
        <strain evidence="3 4">KZCA68</strain>
    </source>
</reference>
<feature type="transmembrane region" description="Helical" evidence="2">
    <location>
        <begin position="367"/>
        <end position="390"/>
    </location>
</feature>
<evidence type="ECO:0000256" key="2">
    <source>
        <dbReference type="SAM" id="Phobius"/>
    </source>
</evidence>
<dbReference type="EMBL" id="CP071462">
    <property type="protein sequence ID" value="QSW98217.1"/>
    <property type="molecule type" value="Genomic_DNA"/>
</dbReference>
<dbReference type="KEGG" id="hakz:J0X25_12470"/>